<dbReference type="RefSeq" id="WP_171606476.1">
    <property type="nucleotide sequence ID" value="NZ_WHPF01000002.1"/>
</dbReference>
<dbReference type="EMBL" id="WHPF01000002">
    <property type="protein sequence ID" value="NNV54559.1"/>
    <property type="molecule type" value="Genomic_DNA"/>
</dbReference>
<dbReference type="SUPFAM" id="SSF52309">
    <property type="entry name" value="N-(deoxy)ribosyltransferase-like"/>
    <property type="match status" value="1"/>
</dbReference>
<evidence type="ECO:0000313" key="1">
    <source>
        <dbReference type="EMBL" id="NNV54559.1"/>
    </source>
</evidence>
<dbReference type="Proteomes" id="UP000598971">
    <property type="component" value="Unassembled WGS sequence"/>
</dbReference>
<proteinExistence type="predicted"/>
<accession>A0A8J8JTE8</accession>
<sequence length="122" mass="13796">MQLNQASQPNTATQTATEGPALEFDKKRMYIAGKVTGLPYEEVYRKFNHAANYLTTLGFTAINPIKHVPEDTPWQEAMRTCIRQLATCDGIYLLRDYHQSKGALLEHHIACAMGLTIIHEYV</sequence>
<protein>
    <submittedName>
        <fullName evidence="1">DUF4406 domain-containing protein</fullName>
    </submittedName>
</protein>
<dbReference type="InterPro" id="IPR025518">
    <property type="entry name" value="DUF4406"/>
</dbReference>
<comment type="caution">
    <text evidence="1">The sequence shown here is derived from an EMBL/GenBank/DDBJ whole genome shotgun (WGS) entry which is preliminary data.</text>
</comment>
<dbReference type="AlphaFoldDB" id="A0A8J8JTE8"/>
<organism evidence="1 2">
    <name type="scientific">Limnovirga soli</name>
    <dbReference type="NCBI Taxonomy" id="2656915"/>
    <lineage>
        <taxon>Bacteria</taxon>
        <taxon>Pseudomonadati</taxon>
        <taxon>Bacteroidota</taxon>
        <taxon>Chitinophagia</taxon>
        <taxon>Chitinophagales</taxon>
        <taxon>Chitinophagaceae</taxon>
        <taxon>Limnovirga</taxon>
    </lineage>
</organism>
<gene>
    <name evidence="1" type="ORF">GD597_03735</name>
</gene>
<reference evidence="1" key="1">
    <citation type="submission" date="2019-10" db="EMBL/GenBank/DDBJ databases">
        <title>Draft genome sequence of Panacibacter sp. KCS-6.</title>
        <authorList>
            <person name="Yim K.J."/>
        </authorList>
    </citation>
    <scope>NUCLEOTIDE SEQUENCE</scope>
    <source>
        <strain evidence="1">KCS-6</strain>
    </source>
</reference>
<dbReference type="Gene3D" id="3.40.50.10400">
    <property type="entry name" value="Hypothetical protein PA1492"/>
    <property type="match status" value="1"/>
</dbReference>
<dbReference type="Pfam" id="PF14359">
    <property type="entry name" value="DUF4406"/>
    <property type="match status" value="1"/>
</dbReference>
<evidence type="ECO:0000313" key="2">
    <source>
        <dbReference type="Proteomes" id="UP000598971"/>
    </source>
</evidence>
<keyword evidence="2" id="KW-1185">Reference proteome</keyword>
<name>A0A8J8JTE8_9BACT</name>